<evidence type="ECO:0000313" key="3">
    <source>
        <dbReference type="Proteomes" id="UP000185674"/>
    </source>
</evidence>
<dbReference type="AlphaFoldDB" id="A0A1P8ENB4"/>
<dbReference type="Proteomes" id="UP000185674">
    <property type="component" value="Plasmid pGFJ2"/>
</dbReference>
<dbReference type="KEGG" id="asol:BEN76_16860"/>
<name>A0A1P8ENB4_9GAMM</name>
<feature type="region of interest" description="Disordered" evidence="1">
    <location>
        <begin position="231"/>
        <end position="264"/>
    </location>
</feature>
<geneLocation type="plasmid" evidence="3">
    <name>pgfj2</name>
</geneLocation>
<protein>
    <submittedName>
        <fullName evidence="2">Uncharacterized protein</fullName>
    </submittedName>
</protein>
<dbReference type="EMBL" id="CP016898">
    <property type="protein sequence ID" value="APV37718.1"/>
    <property type="molecule type" value="Genomic_DNA"/>
</dbReference>
<feature type="compositionally biased region" description="Basic and acidic residues" evidence="1">
    <location>
        <begin position="253"/>
        <end position="264"/>
    </location>
</feature>
<accession>A0A1P8ENB4</accession>
<reference evidence="2 3" key="1">
    <citation type="submission" date="2016-08" db="EMBL/GenBank/DDBJ databases">
        <title>Complete genome sequence of Acinetobacter baylyi strain GFJ2.</title>
        <authorList>
            <person name="Tabata M."/>
            <person name="Kuboki S."/>
            <person name="Gibu N."/>
            <person name="Kinouchi Y."/>
            <person name="Vangnai A."/>
            <person name="Kasai D."/>
            <person name="Fukuda M."/>
        </authorList>
    </citation>
    <scope>NUCLEOTIDE SEQUENCE [LARGE SCALE GENOMIC DNA]</scope>
    <source>
        <strain evidence="2 3">GFJ2</strain>
        <plasmid evidence="3">Plasmid pgfj2</plasmid>
    </source>
</reference>
<evidence type="ECO:0000256" key="1">
    <source>
        <dbReference type="SAM" id="MobiDB-lite"/>
    </source>
</evidence>
<organism evidence="2 3">
    <name type="scientific">Acinetobacter soli</name>
    <dbReference type="NCBI Taxonomy" id="487316"/>
    <lineage>
        <taxon>Bacteria</taxon>
        <taxon>Pseudomonadati</taxon>
        <taxon>Pseudomonadota</taxon>
        <taxon>Gammaproteobacteria</taxon>
        <taxon>Moraxellales</taxon>
        <taxon>Moraxellaceae</taxon>
        <taxon>Acinetobacter</taxon>
    </lineage>
</organism>
<sequence>MALQRRTSKESVLTALALFALRFRDWAVAETKSMKHWKDDPTPNVIVEGKMADDVARMIDTYRKSGARLPRLMIAIQRLKDIPDPSQLYRIPFELNTRIPTDPKARNVKIRAIARAFRVQFAFLVNDPDTARSFTDQFSNFIEDQSNRRFLVSYEFAKDVKDDWHLTILDNSIFPDSASIGEDNIEIGLLDFTVQGLLPQVTAGLPEYGDTDQEEDPDSVKPGWKVVVEADMNKGRQEQTFKRLKADPVTGEHSSEDLPRGTTE</sequence>
<keyword evidence="2" id="KW-0614">Plasmid</keyword>
<evidence type="ECO:0000313" key="2">
    <source>
        <dbReference type="EMBL" id="APV37718.1"/>
    </source>
</evidence>
<proteinExistence type="predicted"/>
<gene>
    <name evidence="2" type="ORF">BEN76_16860</name>
</gene>
<feature type="compositionally biased region" description="Basic and acidic residues" evidence="1">
    <location>
        <begin position="231"/>
        <end position="246"/>
    </location>
</feature>